<dbReference type="SMART" id="SM00382">
    <property type="entry name" value="AAA"/>
    <property type="match status" value="1"/>
</dbReference>
<keyword evidence="2" id="KW-0547">Nucleotide-binding</keyword>
<dbReference type="PANTHER" id="PTHR42781:SF4">
    <property type="entry name" value="SPERMIDINE_PUTRESCINE IMPORT ATP-BINDING PROTEIN POTA"/>
    <property type="match status" value="1"/>
</dbReference>
<keyword evidence="3 5" id="KW-0067">ATP-binding</keyword>
<dbReference type="InterPro" id="IPR017871">
    <property type="entry name" value="ABC_transporter-like_CS"/>
</dbReference>
<evidence type="ECO:0000313" key="5">
    <source>
        <dbReference type="EMBL" id="GAA4430914.1"/>
    </source>
</evidence>
<feature type="domain" description="ABC transporter" evidence="4">
    <location>
        <begin position="3"/>
        <end position="239"/>
    </location>
</feature>
<name>A0ABP8LLA2_9MICO</name>
<dbReference type="GO" id="GO:0005524">
    <property type="term" value="F:ATP binding"/>
    <property type="evidence" value="ECO:0007669"/>
    <property type="project" value="UniProtKB-KW"/>
</dbReference>
<organism evidence="5 6">
    <name type="scientific">Georgenia halophila</name>
    <dbReference type="NCBI Taxonomy" id="620889"/>
    <lineage>
        <taxon>Bacteria</taxon>
        <taxon>Bacillati</taxon>
        <taxon>Actinomycetota</taxon>
        <taxon>Actinomycetes</taxon>
        <taxon>Micrococcales</taxon>
        <taxon>Bogoriellaceae</taxon>
        <taxon>Georgenia</taxon>
    </lineage>
</organism>
<dbReference type="EMBL" id="BAABGN010000013">
    <property type="protein sequence ID" value="GAA4430914.1"/>
    <property type="molecule type" value="Genomic_DNA"/>
</dbReference>
<dbReference type="InterPro" id="IPR003593">
    <property type="entry name" value="AAA+_ATPase"/>
</dbReference>
<dbReference type="InterPro" id="IPR027417">
    <property type="entry name" value="P-loop_NTPase"/>
</dbReference>
<keyword evidence="6" id="KW-1185">Reference proteome</keyword>
<evidence type="ECO:0000256" key="1">
    <source>
        <dbReference type="ARBA" id="ARBA00022448"/>
    </source>
</evidence>
<dbReference type="InterPro" id="IPR050093">
    <property type="entry name" value="ABC_SmlMolc_Importer"/>
</dbReference>
<gene>
    <name evidence="5" type="ORF">GCM10023169_34860</name>
</gene>
<dbReference type="Proteomes" id="UP001500622">
    <property type="component" value="Unassembled WGS sequence"/>
</dbReference>
<sequence>MRVTLGGVNKSFAANHILKDLDLTFDAGEFVTLLGPSGCGKTTTLRCVAGLENPDAGSITAGDRVFVDASEHSFLPPHKRRVGMVFQSYALWPHMTVRSNVAYPLKRQKVARPEVKRRVQETLAAVGMQAHADRYPHELSGGQQQRVALARGLVSAGGLMLFDEPLSNLDTKLRTAMRTEIQRLHKKFGNTSIYVTHDQEEALALSDRVVIMNAGRVDQVGSPETVHSEPGSRFAADFVGFENILECQSLDSAGIATLDGGLQFRAGGERSSPTPGSAIAFRGKNVRPGKIDGAAIAGRGVIRDSTYVGEQWTANLETPGGALVAVAVPAGGERFIGREGDGTTVDFGIRADDVVVLER</sequence>
<dbReference type="PROSITE" id="PS00211">
    <property type="entry name" value="ABC_TRANSPORTER_1"/>
    <property type="match status" value="1"/>
</dbReference>
<reference evidence="6" key="1">
    <citation type="journal article" date="2019" name="Int. J. Syst. Evol. Microbiol.">
        <title>The Global Catalogue of Microorganisms (GCM) 10K type strain sequencing project: providing services to taxonomists for standard genome sequencing and annotation.</title>
        <authorList>
            <consortium name="The Broad Institute Genomics Platform"/>
            <consortium name="The Broad Institute Genome Sequencing Center for Infectious Disease"/>
            <person name="Wu L."/>
            <person name="Ma J."/>
        </authorList>
    </citation>
    <scope>NUCLEOTIDE SEQUENCE [LARGE SCALE GENOMIC DNA]</scope>
    <source>
        <strain evidence="6">JCM 17810</strain>
    </source>
</reference>
<dbReference type="InterPro" id="IPR013611">
    <property type="entry name" value="Transp-assoc_OB_typ2"/>
</dbReference>
<evidence type="ECO:0000313" key="6">
    <source>
        <dbReference type="Proteomes" id="UP001500622"/>
    </source>
</evidence>
<comment type="caution">
    <text evidence="5">The sequence shown here is derived from an EMBL/GenBank/DDBJ whole genome shotgun (WGS) entry which is preliminary data.</text>
</comment>
<keyword evidence="1" id="KW-0813">Transport</keyword>
<dbReference type="Pfam" id="PF08402">
    <property type="entry name" value="TOBE_2"/>
    <property type="match status" value="1"/>
</dbReference>
<dbReference type="Gene3D" id="3.40.50.300">
    <property type="entry name" value="P-loop containing nucleotide triphosphate hydrolases"/>
    <property type="match status" value="1"/>
</dbReference>
<protein>
    <submittedName>
        <fullName evidence="5">ABC transporter ATP-binding protein</fullName>
    </submittedName>
</protein>
<dbReference type="InterPro" id="IPR003439">
    <property type="entry name" value="ABC_transporter-like_ATP-bd"/>
</dbReference>
<dbReference type="PANTHER" id="PTHR42781">
    <property type="entry name" value="SPERMIDINE/PUTRESCINE IMPORT ATP-BINDING PROTEIN POTA"/>
    <property type="match status" value="1"/>
</dbReference>
<evidence type="ECO:0000259" key="4">
    <source>
        <dbReference type="PROSITE" id="PS50893"/>
    </source>
</evidence>
<dbReference type="Pfam" id="PF00005">
    <property type="entry name" value="ABC_tran"/>
    <property type="match status" value="1"/>
</dbReference>
<evidence type="ECO:0000256" key="2">
    <source>
        <dbReference type="ARBA" id="ARBA00022741"/>
    </source>
</evidence>
<accession>A0ABP8LLA2</accession>
<dbReference type="SUPFAM" id="SSF52540">
    <property type="entry name" value="P-loop containing nucleoside triphosphate hydrolases"/>
    <property type="match status" value="1"/>
</dbReference>
<evidence type="ECO:0000256" key="3">
    <source>
        <dbReference type="ARBA" id="ARBA00022840"/>
    </source>
</evidence>
<proteinExistence type="predicted"/>
<dbReference type="PROSITE" id="PS50893">
    <property type="entry name" value="ABC_TRANSPORTER_2"/>
    <property type="match status" value="1"/>
</dbReference>
<dbReference type="RefSeq" id="WP_345217872.1">
    <property type="nucleotide sequence ID" value="NZ_BAABGN010000013.1"/>
</dbReference>